<name>A0A1U6HK33_9SPHN</name>
<dbReference type="SUPFAM" id="SSF54060">
    <property type="entry name" value="His-Me finger endonucleases"/>
    <property type="match status" value="1"/>
</dbReference>
<feature type="domain" description="HNH nuclease" evidence="1">
    <location>
        <begin position="45"/>
        <end position="91"/>
    </location>
</feature>
<dbReference type="InterPro" id="IPR044925">
    <property type="entry name" value="His-Me_finger_sf"/>
</dbReference>
<dbReference type="Proteomes" id="UP000190989">
    <property type="component" value="Unassembled WGS sequence"/>
</dbReference>
<reference evidence="3" key="1">
    <citation type="submission" date="2017-02" db="EMBL/GenBank/DDBJ databases">
        <authorList>
            <person name="Varghese N."/>
            <person name="Submissions S."/>
        </authorList>
    </citation>
    <scope>NUCLEOTIDE SEQUENCE [LARGE SCALE GENOMIC DNA]</scope>
    <source>
        <strain evidence="3">SM117</strain>
    </source>
</reference>
<sequence length="144" mass="16455">MRFFALEAPLPGLAKPCQVCVSHKPNADGYLYKTWKVGDRKVKEAFHRFIFRAHNGWNEWPKGLEIDHKCGQRLCCEPTHLRALQVSDHKRVTNTLRYAARHEAAHCHWLATGCTGTALAEKFGVTVSSGCRWIREWRDNPDAA</sequence>
<protein>
    <submittedName>
        <fullName evidence="2">HNH endonuclease</fullName>
    </submittedName>
</protein>
<dbReference type="EMBL" id="FVZE01000002">
    <property type="protein sequence ID" value="SLJ96113.1"/>
    <property type="molecule type" value="Genomic_DNA"/>
</dbReference>
<gene>
    <name evidence="2" type="ORF">SAMN06295987_102606</name>
</gene>
<dbReference type="RefSeq" id="WP_079730179.1">
    <property type="nucleotide sequence ID" value="NZ_FVZE01000002.1"/>
</dbReference>
<keyword evidence="3" id="KW-1185">Reference proteome</keyword>
<proteinExistence type="predicted"/>
<organism evidence="2 3">
    <name type="scientific">Novosphingobium mathurense</name>
    <dbReference type="NCBI Taxonomy" id="428990"/>
    <lineage>
        <taxon>Bacteria</taxon>
        <taxon>Pseudomonadati</taxon>
        <taxon>Pseudomonadota</taxon>
        <taxon>Alphaproteobacteria</taxon>
        <taxon>Sphingomonadales</taxon>
        <taxon>Sphingomonadaceae</taxon>
        <taxon>Novosphingobium</taxon>
    </lineage>
</organism>
<evidence type="ECO:0000259" key="1">
    <source>
        <dbReference type="Pfam" id="PF13392"/>
    </source>
</evidence>
<keyword evidence="2" id="KW-0378">Hydrolase</keyword>
<dbReference type="GO" id="GO:0004519">
    <property type="term" value="F:endonuclease activity"/>
    <property type="evidence" value="ECO:0007669"/>
    <property type="project" value="UniProtKB-KW"/>
</dbReference>
<dbReference type="AlphaFoldDB" id="A0A1U6HK33"/>
<keyword evidence="2" id="KW-0255">Endonuclease</keyword>
<evidence type="ECO:0000313" key="2">
    <source>
        <dbReference type="EMBL" id="SLJ96113.1"/>
    </source>
</evidence>
<accession>A0A1U6HK33</accession>
<dbReference type="Gene3D" id="3.90.75.20">
    <property type="match status" value="1"/>
</dbReference>
<dbReference type="InterPro" id="IPR003615">
    <property type="entry name" value="HNH_nuc"/>
</dbReference>
<keyword evidence="2" id="KW-0540">Nuclease</keyword>
<evidence type="ECO:0000313" key="3">
    <source>
        <dbReference type="Proteomes" id="UP000190989"/>
    </source>
</evidence>
<dbReference type="Pfam" id="PF13392">
    <property type="entry name" value="HNH_3"/>
    <property type="match status" value="1"/>
</dbReference>